<evidence type="ECO:0000256" key="8">
    <source>
        <dbReference type="ARBA" id="ARBA00023163"/>
    </source>
</evidence>
<keyword evidence="6" id="KW-0597">Phosphoprotein</keyword>
<evidence type="ECO:0000256" key="1">
    <source>
        <dbReference type="ARBA" id="ARBA00004123"/>
    </source>
</evidence>
<keyword evidence="4 10" id="KW-0963">Cytoplasm</keyword>
<dbReference type="InterPro" id="IPR038635">
    <property type="entry name" value="CCR4-NOT_su2/3/5_C_sf"/>
</dbReference>
<reference evidence="15 16" key="1">
    <citation type="journal article" date="2021" name="Nat. Commun.">
        <title>Genetic determinants of endophytism in the Arabidopsis root mycobiome.</title>
        <authorList>
            <person name="Mesny F."/>
            <person name="Miyauchi S."/>
            <person name="Thiergart T."/>
            <person name="Pickel B."/>
            <person name="Atanasova L."/>
            <person name="Karlsson M."/>
            <person name="Huettel B."/>
            <person name="Barry K.W."/>
            <person name="Haridas S."/>
            <person name="Chen C."/>
            <person name="Bauer D."/>
            <person name="Andreopoulos W."/>
            <person name="Pangilinan J."/>
            <person name="LaButti K."/>
            <person name="Riley R."/>
            <person name="Lipzen A."/>
            <person name="Clum A."/>
            <person name="Drula E."/>
            <person name="Henrissat B."/>
            <person name="Kohler A."/>
            <person name="Grigoriev I.V."/>
            <person name="Martin F.M."/>
            <person name="Hacquard S."/>
        </authorList>
    </citation>
    <scope>NUCLEOTIDE SEQUENCE [LARGE SCALE GENOMIC DNA]</scope>
    <source>
        <strain evidence="15 16">MPI-SDFR-AT-0080</strain>
    </source>
</reference>
<dbReference type="Pfam" id="PF04065">
    <property type="entry name" value="Not3"/>
    <property type="match status" value="1"/>
</dbReference>
<feature type="region of interest" description="Disordered" evidence="12">
    <location>
        <begin position="333"/>
        <end position="421"/>
    </location>
</feature>
<feature type="coiled-coil region" evidence="11">
    <location>
        <begin position="216"/>
        <end position="243"/>
    </location>
</feature>
<evidence type="ECO:0000256" key="3">
    <source>
        <dbReference type="ARBA" id="ARBA00007682"/>
    </source>
</evidence>
<evidence type="ECO:0000259" key="13">
    <source>
        <dbReference type="Pfam" id="PF04065"/>
    </source>
</evidence>
<dbReference type="PANTHER" id="PTHR23326">
    <property type="entry name" value="CCR4 NOT-RELATED"/>
    <property type="match status" value="1"/>
</dbReference>
<dbReference type="InterPro" id="IPR012270">
    <property type="entry name" value="CCR4-NOT_su3/5"/>
</dbReference>
<keyword evidence="16" id="KW-1185">Reference proteome</keyword>
<feature type="compositionally biased region" description="Low complexity" evidence="12">
    <location>
        <begin position="359"/>
        <end position="369"/>
    </location>
</feature>
<dbReference type="EMBL" id="JAGTJR010000030">
    <property type="protein sequence ID" value="KAH7039006.1"/>
    <property type="molecule type" value="Genomic_DNA"/>
</dbReference>
<comment type="function">
    <text evidence="10">Acts as component of the CCR4-NOT core complex, which in the nucleus seems to be a general transcription factor, and in the cytoplasm the major mRNA deadenylase involved in mRNA turnover. The NOT protein subcomplex negatively regulates the basal and activated transcription of many genes. Preferentially affects TC-type TATA element-dependent transcription. Could directly or indirectly inhibit component(s) of the general transcription machinery.</text>
</comment>
<dbReference type="InterPro" id="IPR040168">
    <property type="entry name" value="Not2/3/5"/>
</dbReference>
<dbReference type="PIRSF" id="PIRSF005290">
    <property type="entry name" value="NOT_su_3_5"/>
    <property type="match status" value="1"/>
</dbReference>
<sequence>MVWAGPGSLPLPAPNPKSRARSPATPTSYGWPFAPSSRHTTSHPRALRSYPRPPELPSVSLHPPEGRPHKSLHLRAAHSAPRWPWRGSSIDTMAARKLAQEIDRCFKKVAEGVAAFEGIYDKLQQSTNPAQKEKLEDALKKEIKKLQRSRDQIKAWAASNEIKDKKPLLDQRKLIETQMEKFKAVEKEMKTKAYSKEGLSAQSKLDPKEKEKVEVCDFLSSMVEELERQVETTEAEAATLQAGLKKGKKDNAKAERIAELERQTERHQWHISKLELVRRSLENDGVDVEQVKELEESIRYYVENNQEVDFMEDDSLYDDLNLAEGEDLYGIAQDLDKVSSQDTQSIQDDTHEENTRSVGPPAGKAKAGPEPSTAAARRPSTQLKSPLPTLSTLHTPAQTTTNGTNASSMKPAPLPTRAPGEPLKYASAAAAAAASDKNNLGIAPLPPPPGAIHANHVLRSSAASSPAVSHAQLATSHASNQRPPVVSAVGQDAATPVTAKSPALSHSSAAPASTEASSIPPTPAQEKRSATPAKTAKQAEPVEQPLTNGDKRAQPAVEESVYHLPSSLQDLLESFEATKEDSANPHVDERLLVASHSTHPESVDADKPRHYRPQNPYPYTPAHYPQEPLSIFDDPRLYSRVDTDSLFYAFYYRQGTYEQYLAAKALKSQSWRFHKQYQTWFQRHEEPKSITEDYEQGTYRFFDYESTWMNRRKADFKFAYKFLEDDL</sequence>
<evidence type="ECO:0000256" key="9">
    <source>
        <dbReference type="ARBA" id="ARBA00023242"/>
    </source>
</evidence>
<dbReference type="Pfam" id="PF04153">
    <property type="entry name" value="NOT2_3_5_C"/>
    <property type="match status" value="1"/>
</dbReference>
<dbReference type="Proteomes" id="UP000774617">
    <property type="component" value="Unassembled WGS sequence"/>
</dbReference>
<feature type="region of interest" description="Disordered" evidence="12">
    <location>
        <begin position="463"/>
        <end position="556"/>
    </location>
</feature>
<feature type="domain" description="NOT2/NOT3/NOT5 C-terminal" evidence="14">
    <location>
        <begin position="598"/>
        <end position="723"/>
    </location>
</feature>
<feature type="compositionally biased region" description="Polar residues" evidence="12">
    <location>
        <begin position="379"/>
        <end position="408"/>
    </location>
</feature>
<dbReference type="InterPro" id="IPR007207">
    <property type="entry name" value="Not_N"/>
</dbReference>
<dbReference type="InterPro" id="IPR007282">
    <property type="entry name" value="NOT2/3/5_C"/>
</dbReference>
<evidence type="ECO:0000259" key="14">
    <source>
        <dbReference type="Pfam" id="PF04153"/>
    </source>
</evidence>
<evidence type="ECO:0000256" key="10">
    <source>
        <dbReference type="PIRNR" id="PIRNR005290"/>
    </source>
</evidence>
<evidence type="ECO:0000256" key="2">
    <source>
        <dbReference type="ARBA" id="ARBA00004496"/>
    </source>
</evidence>
<evidence type="ECO:0000256" key="11">
    <source>
        <dbReference type="SAM" id="Coils"/>
    </source>
</evidence>
<keyword evidence="8 10" id="KW-0804">Transcription</keyword>
<feature type="compositionally biased region" description="Polar residues" evidence="12">
    <location>
        <begin position="472"/>
        <end position="482"/>
    </location>
</feature>
<proteinExistence type="inferred from homology"/>
<evidence type="ECO:0000256" key="4">
    <source>
        <dbReference type="ARBA" id="ARBA00022490"/>
    </source>
</evidence>
<evidence type="ECO:0000313" key="15">
    <source>
        <dbReference type="EMBL" id="KAH7039006.1"/>
    </source>
</evidence>
<keyword evidence="10" id="KW-0010">Activator</keyword>
<name>A0ABQ8G127_9PEZI</name>
<keyword evidence="11" id="KW-0175">Coiled coil</keyword>
<organism evidence="15 16">
    <name type="scientific">Macrophomina phaseolina</name>
    <dbReference type="NCBI Taxonomy" id="35725"/>
    <lineage>
        <taxon>Eukaryota</taxon>
        <taxon>Fungi</taxon>
        <taxon>Dikarya</taxon>
        <taxon>Ascomycota</taxon>
        <taxon>Pezizomycotina</taxon>
        <taxon>Dothideomycetes</taxon>
        <taxon>Dothideomycetes incertae sedis</taxon>
        <taxon>Botryosphaeriales</taxon>
        <taxon>Botryosphaeriaceae</taxon>
        <taxon>Macrophomina</taxon>
    </lineage>
</organism>
<evidence type="ECO:0000313" key="16">
    <source>
        <dbReference type="Proteomes" id="UP000774617"/>
    </source>
</evidence>
<comment type="subcellular location">
    <subcellularLocation>
        <location evidence="2 10">Cytoplasm</location>
    </subcellularLocation>
    <subcellularLocation>
        <location evidence="1 10">Nucleus</location>
    </subcellularLocation>
</comment>
<comment type="similarity">
    <text evidence="3 10">Belongs to the CNOT2/3/5 family.</text>
</comment>
<gene>
    <name evidence="15" type="ORF">B0J12DRAFT_676041</name>
</gene>
<comment type="caution">
    <text evidence="15">The sequence shown here is derived from an EMBL/GenBank/DDBJ whole genome shotgun (WGS) entry which is preliminary data.</text>
</comment>
<keyword evidence="9 10" id="KW-0539">Nucleus</keyword>
<feature type="region of interest" description="Disordered" evidence="12">
    <location>
        <begin position="1"/>
        <end position="75"/>
    </location>
</feature>
<keyword evidence="5 10" id="KW-0678">Repressor</keyword>
<evidence type="ECO:0000256" key="7">
    <source>
        <dbReference type="ARBA" id="ARBA00023015"/>
    </source>
</evidence>
<keyword evidence="7 10" id="KW-0805">Transcription regulation</keyword>
<feature type="compositionally biased region" description="Low complexity" evidence="12">
    <location>
        <begin position="499"/>
        <end position="519"/>
    </location>
</feature>
<evidence type="ECO:0000256" key="5">
    <source>
        <dbReference type="ARBA" id="ARBA00022491"/>
    </source>
</evidence>
<feature type="domain" description="CCR4-Not complex component Not N-terminal" evidence="13">
    <location>
        <begin position="95"/>
        <end position="322"/>
    </location>
</feature>
<protein>
    <recommendedName>
        <fullName evidence="10">General negative regulator of transcription subunit</fullName>
    </recommendedName>
</protein>
<accession>A0ABQ8G127</accession>
<evidence type="ECO:0000256" key="12">
    <source>
        <dbReference type="SAM" id="MobiDB-lite"/>
    </source>
</evidence>
<dbReference type="Gene3D" id="2.30.30.1020">
    <property type="entry name" value="CCR4-NOT complex subunit 2/3/5, C-terminal domain"/>
    <property type="match status" value="1"/>
</dbReference>
<evidence type="ECO:0000256" key="6">
    <source>
        <dbReference type="ARBA" id="ARBA00022553"/>
    </source>
</evidence>